<proteinExistence type="inferred from homology"/>
<dbReference type="InterPro" id="IPR030513">
    <property type="entry name" value="Dehydrin_CS"/>
</dbReference>
<sequence>MEKAESIGGVDTSGFGMYSSGTGTGAITGGGLLPNQYATTPTAVQTQLPCSPAHSEIKERVVAASGAGETTGSDDGNGEEGETNHAKKGLMERIKDKLPGHHHHHH</sequence>
<evidence type="ECO:0000313" key="5">
    <source>
        <dbReference type="Proteomes" id="UP000077755"/>
    </source>
</evidence>
<comment type="similarity">
    <text evidence="1 2">Belongs to the plant dehydrin family.</text>
</comment>
<dbReference type="PROSITE" id="PS00823">
    <property type="entry name" value="DEHYDRIN_2"/>
    <property type="match status" value="1"/>
</dbReference>
<reference evidence="4" key="1">
    <citation type="journal article" date="2016" name="Nat. Genet.">
        <title>A high-quality carrot genome assembly provides new insights into carotenoid accumulation and asterid genome evolution.</title>
        <authorList>
            <person name="Iorizzo M."/>
            <person name="Ellison S."/>
            <person name="Senalik D."/>
            <person name="Zeng P."/>
            <person name="Satapoomin P."/>
            <person name="Huang J."/>
            <person name="Bowman M."/>
            <person name="Iovene M."/>
            <person name="Sanseverino W."/>
            <person name="Cavagnaro P."/>
            <person name="Yildiz M."/>
            <person name="Macko-Podgorni A."/>
            <person name="Moranska E."/>
            <person name="Grzebelus E."/>
            <person name="Grzebelus D."/>
            <person name="Ashrafi H."/>
            <person name="Zheng Z."/>
            <person name="Cheng S."/>
            <person name="Spooner D."/>
            <person name="Van Deynze A."/>
            <person name="Simon P."/>
        </authorList>
    </citation>
    <scope>NUCLEOTIDE SEQUENCE</scope>
    <source>
        <tissue evidence="4">Leaf</tissue>
    </source>
</reference>
<keyword evidence="5" id="KW-1185">Reference proteome</keyword>
<feature type="compositionally biased region" description="Basic and acidic residues" evidence="3">
    <location>
        <begin position="82"/>
        <end position="99"/>
    </location>
</feature>
<accession>A0A161X3D2</accession>
<feature type="compositionally biased region" description="Polar residues" evidence="3">
    <location>
        <begin position="36"/>
        <end position="49"/>
    </location>
</feature>
<dbReference type="KEGG" id="dcr:108194588"/>
<dbReference type="AlphaFoldDB" id="A0A161X3D2"/>
<evidence type="ECO:0000256" key="2">
    <source>
        <dbReference type="RuleBase" id="RU003995"/>
    </source>
</evidence>
<evidence type="ECO:0000256" key="3">
    <source>
        <dbReference type="SAM" id="MobiDB-lite"/>
    </source>
</evidence>
<gene>
    <name evidence="4" type="ORF">DCAR_0727604</name>
</gene>
<dbReference type="Gramene" id="KZM86943">
    <property type="protein sequence ID" value="KZM86943"/>
    <property type="gene ID" value="DCAR_024077"/>
</dbReference>
<dbReference type="EMBL" id="CP093349">
    <property type="protein sequence ID" value="WOH08167.1"/>
    <property type="molecule type" value="Genomic_DNA"/>
</dbReference>
<name>A0A161X3D2_DAUCS</name>
<reference evidence="4" key="2">
    <citation type="submission" date="2022-03" db="EMBL/GenBank/DDBJ databases">
        <title>Draft title - Genomic analysis of global carrot germplasm unveils the trajectory of domestication and the origin of high carotenoid orange carrot.</title>
        <authorList>
            <person name="Iorizzo M."/>
            <person name="Ellison S."/>
            <person name="Senalik D."/>
            <person name="Macko-Podgorni A."/>
            <person name="Grzebelus D."/>
            <person name="Bostan H."/>
            <person name="Rolling W."/>
            <person name="Curaba J."/>
            <person name="Simon P."/>
        </authorList>
    </citation>
    <scope>NUCLEOTIDE SEQUENCE</scope>
    <source>
        <tissue evidence="4">Leaf</tissue>
    </source>
</reference>
<dbReference type="Proteomes" id="UP000077755">
    <property type="component" value="Chromosome 7"/>
</dbReference>
<feature type="region of interest" description="Disordered" evidence="3">
    <location>
        <begin position="1"/>
        <end position="106"/>
    </location>
</feature>
<evidence type="ECO:0000313" key="4">
    <source>
        <dbReference type="EMBL" id="WOH08167.1"/>
    </source>
</evidence>
<dbReference type="InterPro" id="IPR000167">
    <property type="entry name" value="Dehydrin"/>
</dbReference>
<organism evidence="4 5">
    <name type="scientific">Daucus carota subsp. sativus</name>
    <name type="common">Carrot</name>
    <dbReference type="NCBI Taxonomy" id="79200"/>
    <lineage>
        <taxon>Eukaryota</taxon>
        <taxon>Viridiplantae</taxon>
        <taxon>Streptophyta</taxon>
        <taxon>Embryophyta</taxon>
        <taxon>Tracheophyta</taxon>
        <taxon>Spermatophyta</taxon>
        <taxon>Magnoliopsida</taxon>
        <taxon>eudicotyledons</taxon>
        <taxon>Gunneridae</taxon>
        <taxon>Pentapetalae</taxon>
        <taxon>asterids</taxon>
        <taxon>campanulids</taxon>
        <taxon>Apiales</taxon>
        <taxon>Apiaceae</taxon>
        <taxon>Apioideae</taxon>
        <taxon>Scandiceae</taxon>
        <taxon>Daucinae</taxon>
        <taxon>Daucus</taxon>
        <taxon>Daucus sect. Daucus</taxon>
    </lineage>
</organism>
<evidence type="ECO:0000256" key="1">
    <source>
        <dbReference type="ARBA" id="ARBA00008403"/>
    </source>
</evidence>
<feature type="compositionally biased region" description="Gly residues" evidence="3">
    <location>
        <begin position="22"/>
        <end position="32"/>
    </location>
</feature>
<dbReference type="Pfam" id="PF00257">
    <property type="entry name" value="Dehydrin"/>
    <property type="match status" value="1"/>
</dbReference>
<dbReference type="GO" id="GO:0009414">
    <property type="term" value="P:response to water deprivation"/>
    <property type="evidence" value="ECO:0007669"/>
    <property type="project" value="UniProtKB-ARBA"/>
</dbReference>
<protein>
    <submittedName>
        <fullName evidence="4">Uncharacterized protein</fullName>
    </submittedName>
</protein>